<evidence type="ECO:0000256" key="5">
    <source>
        <dbReference type="ARBA" id="ARBA00023010"/>
    </source>
</evidence>
<name>A0ABP7B6P2_9ACTN</name>
<keyword evidence="2 7" id="KW-0812">Transmembrane</keyword>
<dbReference type="Pfam" id="PF00902">
    <property type="entry name" value="TatC"/>
    <property type="match status" value="1"/>
</dbReference>
<keyword evidence="5 7" id="KW-0811">Translocation</keyword>
<evidence type="ECO:0000256" key="1">
    <source>
        <dbReference type="ARBA" id="ARBA00004141"/>
    </source>
</evidence>
<dbReference type="NCBIfam" id="TIGR00945">
    <property type="entry name" value="tatC"/>
    <property type="match status" value="1"/>
</dbReference>
<feature type="transmembrane region" description="Helical" evidence="7">
    <location>
        <begin position="31"/>
        <end position="49"/>
    </location>
</feature>
<dbReference type="InterPro" id="IPR002033">
    <property type="entry name" value="TatC"/>
</dbReference>
<evidence type="ECO:0000256" key="6">
    <source>
        <dbReference type="ARBA" id="ARBA00023136"/>
    </source>
</evidence>
<comment type="subcellular location">
    <subcellularLocation>
        <location evidence="7">Cell membrane</location>
        <topology evidence="7">Multi-pass membrane protein</topology>
    </subcellularLocation>
    <subcellularLocation>
        <location evidence="1">Membrane</location>
        <topology evidence="1">Multi-pass membrane protein</topology>
    </subcellularLocation>
</comment>
<feature type="compositionally biased region" description="Basic and acidic residues" evidence="8">
    <location>
        <begin position="332"/>
        <end position="350"/>
    </location>
</feature>
<keyword evidence="6 7" id="KW-0472">Membrane</keyword>
<keyword evidence="3 7" id="KW-0653">Protein transport</keyword>
<feature type="transmembrane region" description="Helical" evidence="7">
    <location>
        <begin position="232"/>
        <end position="251"/>
    </location>
</feature>
<evidence type="ECO:0000256" key="7">
    <source>
        <dbReference type="HAMAP-Rule" id="MF_00902"/>
    </source>
</evidence>
<evidence type="ECO:0000256" key="2">
    <source>
        <dbReference type="ARBA" id="ARBA00022692"/>
    </source>
</evidence>
<feature type="transmembrane region" description="Helical" evidence="7">
    <location>
        <begin position="172"/>
        <end position="198"/>
    </location>
</feature>
<accession>A0ABP7B6P2</accession>
<feature type="transmembrane region" description="Helical" evidence="7">
    <location>
        <begin position="123"/>
        <end position="145"/>
    </location>
</feature>
<dbReference type="Proteomes" id="UP001500902">
    <property type="component" value="Unassembled WGS sequence"/>
</dbReference>
<keyword evidence="4 7" id="KW-1133">Transmembrane helix</keyword>
<feature type="transmembrane region" description="Helical" evidence="7">
    <location>
        <begin position="84"/>
        <end position="111"/>
    </location>
</feature>
<sequence length="350" mass="38443">MALLKRSSQPASDPEGRMPLMEHLRELRNRLLIALAAVIVGIVIGWIFFNPVWEILKAPYCETDQAKQLTGDCSLTYSGIFQSFFITLKVSLMIGLVAASPVWLYQIWAFVTPALYRNEKRYSVAFMGLAVPLFVLGAALAYLIMDTSLGILLGFSLEGTVATIGIDDYLDYVLIMLLIFGVSFELPLLLVFLNIIGVLPHATVKKHRRTVIFVMFVFGAVITPGGDPLTMMALAAPMILLYFVAELFMFLRERRRPAGEDFSHLSDDEASPLAEDVSPLDDAPTPLDDDPTPLDEEPPGTDKPGTDKPRTDQAGSDRSGADKPVDTLPADKPADDKPADDRPADDKPQS</sequence>
<evidence type="ECO:0000256" key="4">
    <source>
        <dbReference type="ARBA" id="ARBA00022989"/>
    </source>
</evidence>
<evidence type="ECO:0000256" key="8">
    <source>
        <dbReference type="SAM" id="MobiDB-lite"/>
    </source>
</evidence>
<proteinExistence type="inferred from homology"/>
<keyword evidence="10" id="KW-1185">Reference proteome</keyword>
<gene>
    <name evidence="7 9" type="primary">tatC</name>
    <name evidence="9" type="ORF">GCM10022224_010620</name>
</gene>
<dbReference type="PRINTS" id="PR01840">
    <property type="entry name" value="TATCFAMILY"/>
</dbReference>
<keyword evidence="7" id="KW-1003">Cell membrane</keyword>
<comment type="subunit">
    <text evidence="7">The Tat system comprises two distinct complexes: a TatABC complex, containing multiple copies of TatA, TatB and TatC subunits, and a separate TatA complex, containing only TatA subunits. Substrates initially bind to the TatABC complex, which probably triggers association of the separate TatA complex to form the active translocon.</text>
</comment>
<keyword evidence="7" id="KW-0813">Transport</keyword>
<dbReference type="HAMAP" id="MF_00902">
    <property type="entry name" value="TatC"/>
    <property type="match status" value="1"/>
</dbReference>
<reference evidence="10" key="1">
    <citation type="journal article" date="2019" name="Int. J. Syst. Evol. Microbiol.">
        <title>The Global Catalogue of Microorganisms (GCM) 10K type strain sequencing project: providing services to taxonomists for standard genome sequencing and annotation.</title>
        <authorList>
            <consortium name="The Broad Institute Genomics Platform"/>
            <consortium name="The Broad Institute Genome Sequencing Center for Infectious Disease"/>
            <person name="Wu L."/>
            <person name="Ma J."/>
        </authorList>
    </citation>
    <scope>NUCLEOTIDE SEQUENCE [LARGE SCALE GENOMIC DNA]</scope>
    <source>
        <strain evidence="10">JCM 16904</strain>
    </source>
</reference>
<feature type="transmembrane region" description="Helical" evidence="7">
    <location>
        <begin position="210"/>
        <end position="226"/>
    </location>
</feature>
<dbReference type="PANTHER" id="PTHR30371:SF0">
    <property type="entry name" value="SEC-INDEPENDENT PROTEIN TRANSLOCASE PROTEIN TATC, CHLOROPLASTIC-RELATED"/>
    <property type="match status" value="1"/>
</dbReference>
<comment type="similarity">
    <text evidence="7">Belongs to the TatC family.</text>
</comment>
<evidence type="ECO:0000256" key="3">
    <source>
        <dbReference type="ARBA" id="ARBA00022927"/>
    </source>
</evidence>
<protein>
    <recommendedName>
        <fullName evidence="7">Sec-independent protein translocase protein TatC</fullName>
    </recommendedName>
</protein>
<comment type="function">
    <text evidence="7">Part of the twin-arginine translocation (Tat) system that transports large folded proteins containing a characteristic twin-arginine motif in their signal peptide across membranes. Together with TatB, TatC is part of a receptor directly interacting with Tat signal peptides.</text>
</comment>
<comment type="caution">
    <text evidence="9">The sequence shown here is derived from an EMBL/GenBank/DDBJ whole genome shotgun (WGS) entry which is preliminary data.</text>
</comment>
<organism evidence="9 10">
    <name type="scientific">Nonomuraea antimicrobica</name>
    <dbReference type="NCBI Taxonomy" id="561173"/>
    <lineage>
        <taxon>Bacteria</taxon>
        <taxon>Bacillati</taxon>
        <taxon>Actinomycetota</taxon>
        <taxon>Actinomycetes</taxon>
        <taxon>Streptosporangiales</taxon>
        <taxon>Streptosporangiaceae</taxon>
        <taxon>Nonomuraea</taxon>
    </lineage>
</organism>
<feature type="compositionally biased region" description="Acidic residues" evidence="8">
    <location>
        <begin position="287"/>
        <end position="299"/>
    </location>
</feature>
<dbReference type="PANTHER" id="PTHR30371">
    <property type="entry name" value="SEC-INDEPENDENT PROTEIN TRANSLOCASE PROTEIN TATC"/>
    <property type="match status" value="1"/>
</dbReference>
<evidence type="ECO:0000313" key="10">
    <source>
        <dbReference type="Proteomes" id="UP001500902"/>
    </source>
</evidence>
<feature type="region of interest" description="Disordered" evidence="8">
    <location>
        <begin position="261"/>
        <end position="350"/>
    </location>
</feature>
<evidence type="ECO:0000313" key="9">
    <source>
        <dbReference type="EMBL" id="GAA3649738.1"/>
    </source>
</evidence>
<dbReference type="EMBL" id="BAAAZP010000015">
    <property type="protein sequence ID" value="GAA3649738.1"/>
    <property type="molecule type" value="Genomic_DNA"/>
</dbReference>